<gene>
    <name evidence="2" type="ORF">R1CP_23620</name>
</gene>
<accession>A0A1B1K9U3</accession>
<organism evidence="2 3">
    <name type="scientific">Rhodococcus opacus</name>
    <name type="common">Nocardia opaca</name>
    <dbReference type="NCBI Taxonomy" id="37919"/>
    <lineage>
        <taxon>Bacteria</taxon>
        <taxon>Bacillati</taxon>
        <taxon>Actinomycetota</taxon>
        <taxon>Actinomycetes</taxon>
        <taxon>Mycobacteriales</taxon>
        <taxon>Nocardiaceae</taxon>
        <taxon>Rhodococcus</taxon>
    </lineage>
</organism>
<proteinExistence type="predicted"/>
<evidence type="ECO:0000313" key="3">
    <source>
        <dbReference type="Proteomes" id="UP000186108"/>
    </source>
</evidence>
<evidence type="ECO:0000256" key="1">
    <source>
        <dbReference type="SAM" id="MobiDB-lite"/>
    </source>
</evidence>
<feature type="region of interest" description="Disordered" evidence="1">
    <location>
        <begin position="94"/>
        <end position="123"/>
    </location>
</feature>
<dbReference type="EMBL" id="CP009111">
    <property type="protein sequence ID" value="ANS29392.1"/>
    <property type="molecule type" value="Genomic_DNA"/>
</dbReference>
<reference evidence="2 3" key="1">
    <citation type="submission" date="2014-07" db="EMBL/GenBank/DDBJ databases">
        <authorList>
            <person name="Zhang J.E."/>
            <person name="Yang H."/>
            <person name="Guo J."/>
            <person name="Deng Z."/>
            <person name="Luo H."/>
            <person name="Luo M."/>
            <person name="Zhao B."/>
        </authorList>
    </citation>
    <scope>NUCLEOTIDE SEQUENCE [LARGE SCALE GENOMIC DNA]</scope>
    <source>
        <strain evidence="2 3">1CP</strain>
    </source>
</reference>
<name>A0A1B1K9U3_RHOOP</name>
<evidence type="ECO:0000313" key="2">
    <source>
        <dbReference type="EMBL" id="ANS29392.1"/>
    </source>
</evidence>
<sequence>MIHSAPLPELPDEHPLRTLAYIAASPRGLDLGHRAWLAQPQMTRFAPILAGLHRKAQAVRRQGGAAAPEQVDTATEGALLALADALTPNELKTGRLSTTAMAPPPLPVHRKPVGRPRKTDTAA</sequence>
<protein>
    <submittedName>
        <fullName evidence="2">Uncharacterized protein</fullName>
    </submittedName>
</protein>
<dbReference type="AlphaFoldDB" id="A0A1B1K9U3"/>
<dbReference type="Proteomes" id="UP000186108">
    <property type="component" value="Chromosome"/>
</dbReference>